<gene>
    <name evidence="2" type="ORF">Ocin01_16966</name>
</gene>
<dbReference type="InterPro" id="IPR011333">
    <property type="entry name" value="SKP1/BTB/POZ_sf"/>
</dbReference>
<dbReference type="OrthoDB" id="7628309at2759"/>
<dbReference type="SUPFAM" id="SSF54695">
    <property type="entry name" value="POZ domain"/>
    <property type="match status" value="1"/>
</dbReference>
<dbReference type="CDD" id="cd18186">
    <property type="entry name" value="BTB_POZ_ZBTB_KLHL-like"/>
    <property type="match status" value="1"/>
</dbReference>
<dbReference type="PANTHER" id="PTHR24413">
    <property type="entry name" value="SPECKLE-TYPE POZ PROTEIN"/>
    <property type="match status" value="1"/>
</dbReference>
<protein>
    <submittedName>
        <fullName evidence="2">Speckle-type POZ protein</fullName>
    </submittedName>
</protein>
<dbReference type="AlphaFoldDB" id="A0A1D2M9V2"/>
<accession>A0A1D2M9V2</accession>
<feature type="domain" description="BTB" evidence="1">
    <location>
        <begin position="210"/>
        <end position="278"/>
    </location>
</feature>
<dbReference type="STRING" id="48709.A0A1D2M9V2"/>
<evidence type="ECO:0000259" key="1">
    <source>
        <dbReference type="PROSITE" id="PS50097"/>
    </source>
</evidence>
<proteinExistence type="predicted"/>
<comment type="caution">
    <text evidence="2">The sequence shown here is derived from an EMBL/GenBank/DDBJ whole genome shotgun (WGS) entry which is preliminary data.</text>
</comment>
<evidence type="ECO:0000313" key="2">
    <source>
        <dbReference type="EMBL" id="ODM89719.1"/>
    </source>
</evidence>
<dbReference type="InterPro" id="IPR000210">
    <property type="entry name" value="BTB/POZ_dom"/>
</dbReference>
<dbReference type="Gene3D" id="3.30.710.10">
    <property type="entry name" value="Potassium Channel Kv1.1, Chain A"/>
    <property type="match status" value="1"/>
</dbReference>
<dbReference type="PROSITE" id="PS50097">
    <property type="entry name" value="BTB"/>
    <property type="match status" value="1"/>
</dbReference>
<dbReference type="Proteomes" id="UP000094527">
    <property type="component" value="Unassembled WGS sequence"/>
</dbReference>
<keyword evidence="3" id="KW-1185">Reference proteome</keyword>
<organism evidence="2 3">
    <name type="scientific">Orchesella cincta</name>
    <name type="common">Springtail</name>
    <name type="synonym">Podura cincta</name>
    <dbReference type="NCBI Taxonomy" id="48709"/>
    <lineage>
        <taxon>Eukaryota</taxon>
        <taxon>Metazoa</taxon>
        <taxon>Ecdysozoa</taxon>
        <taxon>Arthropoda</taxon>
        <taxon>Hexapoda</taxon>
        <taxon>Collembola</taxon>
        <taxon>Entomobryomorpha</taxon>
        <taxon>Entomobryoidea</taxon>
        <taxon>Orchesellidae</taxon>
        <taxon>Orchesellinae</taxon>
        <taxon>Orchesella</taxon>
    </lineage>
</organism>
<name>A0A1D2M9V2_ORCCI</name>
<dbReference type="Pfam" id="PF00651">
    <property type="entry name" value="BTB"/>
    <property type="match status" value="1"/>
</dbReference>
<reference evidence="2 3" key="1">
    <citation type="journal article" date="2016" name="Genome Biol. Evol.">
        <title>Gene Family Evolution Reflects Adaptation to Soil Environmental Stressors in the Genome of the Collembolan Orchesella cincta.</title>
        <authorList>
            <person name="Faddeeva-Vakhrusheva A."/>
            <person name="Derks M.F."/>
            <person name="Anvar S.Y."/>
            <person name="Agamennone V."/>
            <person name="Suring W."/>
            <person name="Smit S."/>
            <person name="van Straalen N.M."/>
            <person name="Roelofs D."/>
        </authorList>
    </citation>
    <scope>NUCLEOTIDE SEQUENCE [LARGE SCALE GENOMIC DNA]</scope>
    <source>
        <tissue evidence="2">Mixed pool</tissue>
    </source>
</reference>
<dbReference type="EMBL" id="LJIJ01002425">
    <property type="protein sequence ID" value="ODM89719.1"/>
    <property type="molecule type" value="Genomic_DNA"/>
</dbReference>
<sequence>MDSKKEEPKNNAYLLKDILLICIAHGKNAETKEDQGSIVLYEAQKEEFKNYRNVMDNADISDVVERALKSTNEKTCIEMKLTYDKISETFKTAIQTTLDKAFVRKLKSALASPTLTIEGTFRVLYLQNDAWQSFDSVTKYFYVSGIALRDQIIENFSGSSEMVSFCNQSQEKSYIALKYSMLLEWQDLRLDLQREKLNVLEKLWSDKILTDCCIVAANKAEMSCHRNILAAQSDVFYTMLTSQFQESRTNRIEMCDVSEEGVKALLDYLYKWDVKVEEMTEQIFLEAPSHISQI</sequence>
<evidence type="ECO:0000313" key="3">
    <source>
        <dbReference type="Proteomes" id="UP000094527"/>
    </source>
</evidence>
<dbReference type="SMART" id="SM00225">
    <property type="entry name" value="BTB"/>
    <property type="match status" value="1"/>
</dbReference>